<dbReference type="Gene3D" id="2.30.40.10">
    <property type="entry name" value="Urease, subunit C, domain 1"/>
    <property type="match status" value="2"/>
</dbReference>
<dbReference type="InterPro" id="IPR013108">
    <property type="entry name" value="Amidohydro_3"/>
</dbReference>
<dbReference type="PANTHER" id="PTHR22642">
    <property type="entry name" value="IMIDAZOLONEPROPIONASE"/>
    <property type="match status" value="1"/>
</dbReference>
<reference evidence="2" key="2">
    <citation type="submission" date="2022-10" db="EMBL/GenBank/DDBJ databases">
        <authorList>
            <person name="Trinh H.N."/>
        </authorList>
    </citation>
    <scope>NUCLEOTIDE SEQUENCE</scope>
    <source>
        <strain evidence="2">RN2-1</strain>
    </source>
</reference>
<dbReference type="RefSeq" id="WP_264715227.1">
    <property type="nucleotide sequence ID" value="NZ_JAPDNT010000019.1"/>
</dbReference>
<reference evidence="2" key="1">
    <citation type="submission" date="2022-09" db="EMBL/GenBank/DDBJ databases">
        <title>Rhodovastum sp. nov. RN2-1 isolated from soil in Seongnam, South Korea.</title>
        <authorList>
            <person name="Le N.T."/>
        </authorList>
    </citation>
    <scope>NUCLEOTIDE SEQUENCE</scope>
    <source>
        <strain evidence="2">RN2-1</strain>
    </source>
</reference>
<dbReference type="Pfam" id="PF07969">
    <property type="entry name" value="Amidohydro_3"/>
    <property type="match status" value="1"/>
</dbReference>
<sequence length="170" mass="17792">MPNPVHVFVARHVSTMNASQPRATHVAVRDGRILGYGDAADMGAFGPAEWDDRFAGKVILPGFVEGHSHTSDAPVTPLAPLFTASCAVNRRSATGRVLGEAERITVAQALHAVTLGAAYTLHMDHLVGSIDVGKFADFAVLDEDPAEVDPAALGDVRARATVVGGQVFPS</sequence>
<dbReference type="InterPro" id="IPR032466">
    <property type="entry name" value="Metal_Hydrolase"/>
</dbReference>
<name>A0AA41YM56_9PROT</name>
<dbReference type="SUPFAM" id="SSF51556">
    <property type="entry name" value="Metallo-dependent hydrolases"/>
    <property type="match status" value="1"/>
</dbReference>
<gene>
    <name evidence="2" type="ORF">OL599_17885</name>
</gene>
<dbReference type="PANTHER" id="PTHR22642:SF2">
    <property type="entry name" value="PROTEIN LONG AFTER FAR-RED 3"/>
    <property type="match status" value="1"/>
</dbReference>
<evidence type="ECO:0000313" key="2">
    <source>
        <dbReference type="EMBL" id="MCW3476436.1"/>
    </source>
</evidence>
<dbReference type="Proteomes" id="UP001165679">
    <property type="component" value="Unassembled WGS sequence"/>
</dbReference>
<keyword evidence="3" id="KW-1185">Reference proteome</keyword>
<dbReference type="EMBL" id="JAPDNT010000019">
    <property type="protein sequence ID" value="MCW3476436.1"/>
    <property type="molecule type" value="Genomic_DNA"/>
</dbReference>
<organism evidence="2 3">
    <name type="scientific">Limobrevibacterium gyesilva</name>
    <dbReference type="NCBI Taxonomy" id="2991712"/>
    <lineage>
        <taxon>Bacteria</taxon>
        <taxon>Pseudomonadati</taxon>
        <taxon>Pseudomonadota</taxon>
        <taxon>Alphaproteobacteria</taxon>
        <taxon>Acetobacterales</taxon>
        <taxon>Acetobacteraceae</taxon>
        <taxon>Limobrevibacterium</taxon>
    </lineage>
</organism>
<dbReference type="Gene3D" id="3.20.20.140">
    <property type="entry name" value="Metal-dependent hydrolases"/>
    <property type="match status" value="1"/>
</dbReference>
<accession>A0AA41YM56</accession>
<comment type="caution">
    <text evidence="2">The sequence shown here is derived from an EMBL/GenBank/DDBJ whole genome shotgun (WGS) entry which is preliminary data.</text>
</comment>
<protein>
    <submittedName>
        <fullName evidence="2">Amidohydrolase family protein</fullName>
    </submittedName>
</protein>
<feature type="domain" description="Amidohydrolase 3" evidence="1">
    <location>
        <begin position="70"/>
        <end position="167"/>
    </location>
</feature>
<evidence type="ECO:0000259" key="1">
    <source>
        <dbReference type="Pfam" id="PF07969"/>
    </source>
</evidence>
<dbReference type="GO" id="GO:0016810">
    <property type="term" value="F:hydrolase activity, acting on carbon-nitrogen (but not peptide) bonds"/>
    <property type="evidence" value="ECO:0007669"/>
    <property type="project" value="InterPro"/>
</dbReference>
<proteinExistence type="predicted"/>
<dbReference type="AlphaFoldDB" id="A0AA41YM56"/>
<dbReference type="InterPro" id="IPR011059">
    <property type="entry name" value="Metal-dep_hydrolase_composite"/>
</dbReference>
<evidence type="ECO:0000313" key="3">
    <source>
        <dbReference type="Proteomes" id="UP001165679"/>
    </source>
</evidence>
<dbReference type="SUPFAM" id="SSF51338">
    <property type="entry name" value="Composite domain of metallo-dependent hydrolases"/>
    <property type="match status" value="1"/>
</dbReference>